<sequence length="34" mass="3898">LIEVKDSIYETTDRGIKFLYHYGEIEKLGTLGPV</sequence>
<feature type="non-terminal residue" evidence="1">
    <location>
        <position position="1"/>
    </location>
</feature>
<gene>
    <name evidence="1" type="ORF">S03H2_14704</name>
</gene>
<accession>X1FKC9</accession>
<dbReference type="AlphaFoldDB" id="X1FKC9"/>
<dbReference type="EMBL" id="BARU01007465">
    <property type="protein sequence ID" value="GAH45422.1"/>
    <property type="molecule type" value="Genomic_DNA"/>
</dbReference>
<reference evidence="1" key="1">
    <citation type="journal article" date="2014" name="Front. Microbiol.">
        <title>High frequency of phylogenetically diverse reductive dehalogenase-homologous genes in deep subseafloor sedimentary metagenomes.</title>
        <authorList>
            <person name="Kawai M."/>
            <person name="Futagami T."/>
            <person name="Toyoda A."/>
            <person name="Takaki Y."/>
            <person name="Nishi S."/>
            <person name="Hori S."/>
            <person name="Arai W."/>
            <person name="Tsubouchi T."/>
            <person name="Morono Y."/>
            <person name="Uchiyama I."/>
            <person name="Ito T."/>
            <person name="Fujiyama A."/>
            <person name="Inagaki F."/>
            <person name="Takami H."/>
        </authorList>
    </citation>
    <scope>NUCLEOTIDE SEQUENCE</scope>
    <source>
        <strain evidence="1">Expedition CK06-06</strain>
    </source>
</reference>
<protein>
    <submittedName>
        <fullName evidence="1">Uncharacterized protein</fullName>
    </submittedName>
</protein>
<organism evidence="1">
    <name type="scientific">marine sediment metagenome</name>
    <dbReference type="NCBI Taxonomy" id="412755"/>
    <lineage>
        <taxon>unclassified sequences</taxon>
        <taxon>metagenomes</taxon>
        <taxon>ecological metagenomes</taxon>
    </lineage>
</organism>
<proteinExistence type="predicted"/>
<name>X1FKC9_9ZZZZ</name>
<evidence type="ECO:0000313" key="1">
    <source>
        <dbReference type="EMBL" id="GAH45422.1"/>
    </source>
</evidence>
<comment type="caution">
    <text evidence="1">The sequence shown here is derived from an EMBL/GenBank/DDBJ whole genome shotgun (WGS) entry which is preliminary data.</text>
</comment>